<dbReference type="PROSITE" id="PS50042">
    <property type="entry name" value="CNMP_BINDING_3"/>
    <property type="match status" value="1"/>
</dbReference>
<name>A0ABV8UDN2_9PROT</name>
<dbReference type="PANTHER" id="PTHR24567">
    <property type="entry name" value="CRP FAMILY TRANSCRIPTIONAL REGULATORY PROTEIN"/>
    <property type="match status" value="1"/>
</dbReference>
<protein>
    <submittedName>
        <fullName evidence="2">Crp/Fnr family transcriptional regulator</fullName>
    </submittedName>
</protein>
<gene>
    <name evidence="2" type="ORF">ACFO5Q_13140</name>
</gene>
<dbReference type="PANTHER" id="PTHR24567:SF76">
    <property type="entry name" value="CYCLIC NUCLEOTIDE-BINDING DOMAIN PROTEIN"/>
    <property type="match status" value="1"/>
</dbReference>
<dbReference type="SUPFAM" id="SSF51206">
    <property type="entry name" value="cAMP-binding domain-like"/>
    <property type="match status" value="1"/>
</dbReference>
<dbReference type="InterPro" id="IPR018490">
    <property type="entry name" value="cNMP-bd_dom_sf"/>
</dbReference>
<evidence type="ECO:0000259" key="1">
    <source>
        <dbReference type="PROSITE" id="PS50042"/>
    </source>
</evidence>
<dbReference type="SMART" id="SM00100">
    <property type="entry name" value="cNMP"/>
    <property type="match status" value="1"/>
</dbReference>
<reference evidence="3" key="1">
    <citation type="journal article" date="2019" name="Int. J. Syst. Evol. Microbiol.">
        <title>The Global Catalogue of Microorganisms (GCM) 10K type strain sequencing project: providing services to taxonomists for standard genome sequencing and annotation.</title>
        <authorList>
            <consortium name="The Broad Institute Genomics Platform"/>
            <consortium name="The Broad Institute Genome Sequencing Center for Infectious Disease"/>
            <person name="Wu L."/>
            <person name="Ma J."/>
        </authorList>
    </citation>
    <scope>NUCLEOTIDE SEQUENCE [LARGE SCALE GENOMIC DNA]</scope>
    <source>
        <strain evidence="3">CGMCC 1.15304</strain>
    </source>
</reference>
<proteinExistence type="predicted"/>
<dbReference type="Gene3D" id="2.60.120.10">
    <property type="entry name" value="Jelly Rolls"/>
    <property type="match status" value="1"/>
</dbReference>
<dbReference type="InterPro" id="IPR000595">
    <property type="entry name" value="cNMP-bd_dom"/>
</dbReference>
<dbReference type="InterPro" id="IPR014710">
    <property type="entry name" value="RmlC-like_jellyroll"/>
</dbReference>
<evidence type="ECO:0000313" key="3">
    <source>
        <dbReference type="Proteomes" id="UP001595776"/>
    </source>
</evidence>
<organism evidence="2 3">
    <name type="scientific">Kordiimonas lipolytica</name>
    <dbReference type="NCBI Taxonomy" id="1662421"/>
    <lineage>
        <taxon>Bacteria</taxon>
        <taxon>Pseudomonadati</taxon>
        <taxon>Pseudomonadota</taxon>
        <taxon>Alphaproteobacteria</taxon>
        <taxon>Kordiimonadales</taxon>
        <taxon>Kordiimonadaceae</taxon>
        <taxon>Kordiimonas</taxon>
    </lineage>
</organism>
<dbReference type="Proteomes" id="UP001595776">
    <property type="component" value="Unassembled WGS sequence"/>
</dbReference>
<comment type="caution">
    <text evidence="2">The sequence shown here is derived from an EMBL/GenBank/DDBJ whole genome shotgun (WGS) entry which is preliminary data.</text>
</comment>
<dbReference type="CDD" id="cd00038">
    <property type="entry name" value="CAP_ED"/>
    <property type="match status" value="1"/>
</dbReference>
<dbReference type="InterPro" id="IPR050397">
    <property type="entry name" value="Env_Response_Regulators"/>
</dbReference>
<sequence length="179" mass="20292">MDFSEFLNEHAETRQFVRGDHVFRQGDADRSLYFVKAGFLKAYYLTESGGEQIKSFMDQGKVIGSLTAAVAAEPNTFSLVCLEDCTLMRFSFSALREKAAHSPALSDMVTGLLLELAMKKERREYELLCLSAEERYRRLLKRMPELTSRVPQQDIALYLGITPVALSRIKKRLAERGAT</sequence>
<dbReference type="EMBL" id="JBHSCR010000014">
    <property type="protein sequence ID" value="MFC4348792.1"/>
    <property type="molecule type" value="Genomic_DNA"/>
</dbReference>
<feature type="domain" description="Cyclic nucleotide-binding" evidence="1">
    <location>
        <begin position="12"/>
        <end position="97"/>
    </location>
</feature>
<dbReference type="RefSeq" id="WP_068143347.1">
    <property type="nucleotide sequence ID" value="NZ_JBHSCR010000014.1"/>
</dbReference>
<keyword evidence="3" id="KW-1185">Reference proteome</keyword>
<accession>A0ABV8UDN2</accession>
<evidence type="ECO:0000313" key="2">
    <source>
        <dbReference type="EMBL" id="MFC4348792.1"/>
    </source>
</evidence>
<dbReference type="Pfam" id="PF00027">
    <property type="entry name" value="cNMP_binding"/>
    <property type="match status" value="1"/>
</dbReference>